<evidence type="ECO:0000313" key="3">
    <source>
        <dbReference type="EMBL" id="CAF2079677.1"/>
    </source>
</evidence>
<feature type="region of interest" description="Disordered" evidence="1">
    <location>
        <begin position="737"/>
        <end position="756"/>
    </location>
</feature>
<gene>
    <name evidence="3" type="ORF">XDN619_LOCUS14363</name>
</gene>
<feature type="compositionally biased region" description="Acidic residues" evidence="1">
    <location>
        <begin position="738"/>
        <end position="749"/>
    </location>
</feature>
<evidence type="ECO:0000259" key="2">
    <source>
        <dbReference type="Pfam" id="PF12017"/>
    </source>
</evidence>
<dbReference type="EMBL" id="CAJNRG010005650">
    <property type="protein sequence ID" value="CAF2079677.1"/>
    <property type="molecule type" value="Genomic_DNA"/>
</dbReference>
<accession>A0A816S0D7</accession>
<evidence type="ECO:0000256" key="1">
    <source>
        <dbReference type="SAM" id="MobiDB-lite"/>
    </source>
</evidence>
<name>A0A816S0D7_9BILA</name>
<sequence>MLRTFPPLVLPDNVLSFEGERFLDLVNITCGNIFKELMEVLSINTVYKLLLVENDILSVFQKKYRELEKITERACLHLDDGSILLKPGLRLDFDRFIEALHAANDKNQHQDQIFNSNNDFLSLFKAFIKSFQINEDNDSRNNFSFLLVFIENILSNLLKNKNNYRYDEAVMKFAQSLYILGGRNAYEFIRMNLPAALPSLSTLNDSLKKAGQCIEEAEFRFNALGEHQKSMDYQIAVCSEDCTGVIKKIKYNASTNIFSGFSAPLKNGLPVARHFQTDSFDQLRNWFETEDKSSYLNIHMVQPLFASNPYSSPFLLAAYGLSNKFQAVDVLHRWLWIFEKSRESNVRIVAYSTDCDARYLLSMRLATGFFAKYNNIAIPDRVDALEIDLPQEWKAWFFMPTRQIFFCFQDPAHLCTKLRNLLLKLIESKSKLAHGLVKTDVNPKDRQNFTSCLNLSDDDVLLALEDIEGSQATRIYLRLLRSIVLAYVEHNTMIIDRIYHSWFGVFLCRIWQTWLHTVDETEMPEDLIDERISDMFITTPAHFSVELNAHSLLGICLLVAQKQLHESALSISNYHSQSCESTFRLTRSMSGAFSSIVNFTIEQFLKRAGKLSVLTEIENQSESGQLKCPLKFPKHHKRQRKRTILKKQIAGSSMNHLTIDNIQKAIYRAFDDAYNLLSTVDINSALRKKKKNTISQVSSFVRTQFTKKFKKVSCDDIETYSSDDEYDYKYKIDPSANVEEEDTSDDEDNLSSVSASGKTHFHGMRVYDNIPSQSKSYFCVEIDGKKKFIHKQTACWLLTDEKASLSADRVKRVQQGN</sequence>
<protein>
    <recommendedName>
        <fullName evidence="2">THAP9-like helix-turn-helix domain-containing protein</fullName>
    </recommendedName>
</protein>
<comment type="caution">
    <text evidence="3">The sequence shown here is derived from an EMBL/GenBank/DDBJ whole genome shotgun (WGS) entry which is preliminary data.</text>
</comment>
<reference evidence="3" key="1">
    <citation type="submission" date="2021-02" db="EMBL/GenBank/DDBJ databases">
        <authorList>
            <person name="Nowell W R."/>
        </authorList>
    </citation>
    <scope>NUCLEOTIDE SEQUENCE</scope>
</reference>
<dbReference type="InterPro" id="IPR021896">
    <property type="entry name" value="THAP9-like_HTH"/>
</dbReference>
<proteinExistence type="predicted"/>
<dbReference type="AlphaFoldDB" id="A0A816S0D7"/>
<evidence type="ECO:0000313" key="4">
    <source>
        <dbReference type="Proteomes" id="UP000663887"/>
    </source>
</evidence>
<organism evidence="3 4">
    <name type="scientific">Rotaria magnacalcarata</name>
    <dbReference type="NCBI Taxonomy" id="392030"/>
    <lineage>
        <taxon>Eukaryota</taxon>
        <taxon>Metazoa</taxon>
        <taxon>Spiralia</taxon>
        <taxon>Gnathifera</taxon>
        <taxon>Rotifera</taxon>
        <taxon>Eurotatoria</taxon>
        <taxon>Bdelloidea</taxon>
        <taxon>Philodinida</taxon>
        <taxon>Philodinidae</taxon>
        <taxon>Rotaria</taxon>
    </lineage>
</organism>
<dbReference type="Proteomes" id="UP000663887">
    <property type="component" value="Unassembled WGS sequence"/>
</dbReference>
<dbReference type="PANTHER" id="PTHR33173">
    <property type="match status" value="1"/>
</dbReference>
<dbReference type="PANTHER" id="PTHR33173:SF2">
    <property type="entry name" value="MYND-TYPE DOMAIN-CONTAINING PROTEIN"/>
    <property type="match status" value="1"/>
</dbReference>
<dbReference type="Pfam" id="PF12017">
    <property type="entry name" value="Tnp_P_element"/>
    <property type="match status" value="1"/>
</dbReference>
<feature type="domain" description="THAP9-like helix-turn-helix" evidence="2">
    <location>
        <begin position="148"/>
        <end position="204"/>
    </location>
</feature>